<dbReference type="PANTHER" id="PTHR42648:SF18">
    <property type="entry name" value="RETROTRANSPOSON, UNCLASSIFIED-LIKE PROTEIN"/>
    <property type="match status" value="1"/>
</dbReference>
<feature type="non-terminal residue" evidence="2">
    <location>
        <position position="1"/>
    </location>
</feature>
<dbReference type="InterPro" id="IPR039537">
    <property type="entry name" value="Retrotran_Ty1/copia-like"/>
</dbReference>
<proteinExistence type="predicted"/>
<dbReference type="GO" id="GO:0015074">
    <property type="term" value="P:DNA integration"/>
    <property type="evidence" value="ECO:0007669"/>
    <property type="project" value="InterPro"/>
</dbReference>
<comment type="caution">
    <text evidence="2">The sequence shown here is derived from an EMBL/GenBank/DDBJ whole genome shotgun (WGS) entry which is preliminary data.</text>
</comment>
<dbReference type="GO" id="GO:0003676">
    <property type="term" value="F:nucleic acid binding"/>
    <property type="evidence" value="ECO:0007669"/>
    <property type="project" value="InterPro"/>
</dbReference>
<accession>A0A699QQF1</accession>
<dbReference type="InterPro" id="IPR001584">
    <property type="entry name" value="Integrase_cat-core"/>
</dbReference>
<gene>
    <name evidence="2" type="ORF">Tci_847808</name>
</gene>
<dbReference type="InterPro" id="IPR012337">
    <property type="entry name" value="RNaseH-like_sf"/>
</dbReference>
<dbReference type="PANTHER" id="PTHR42648">
    <property type="entry name" value="TRANSPOSASE, PUTATIVE-RELATED"/>
    <property type="match status" value="1"/>
</dbReference>
<evidence type="ECO:0000259" key="1">
    <source>
        <dbReference type="PROSITE" id="PS50994"/>
    </source>
</evidence>
<reference evidence="2" key="1">
    <citation type="journal article" date="2019" name="Sci. Rep.">
        <title>Draft genome of Tanacetum cinerariifolium, the natural source of mosquito coil.</title>
        <authorList>
            <person name="Yamashiro T."/>
            <person name="Shiraishi A."/>
            <person name="Satake H."/>
            <person name="Nakayama K."/>
        </authorList>
    </citation>
    <scope>NUCLEOTIDE SEQUENCE</scope>
</reference>
<dbReference type="AlphaFoldDB" id="A0A699QQF1"/>
<name>A0A699QQF1_TANCI</name>
<dbReference type="PROSITE" id="PS50994">
    <property type="entry name" value="INTEGRASE"/>
    <property type="match status" value="1"/>
</dbReference>
<dbReference type="Gene3D" id="3.30.420.10">
    <property type="entry name" value="Ribonuclease H-like superfamily/Ribonuclease H"/>
    <property type="match status" value="1"/>
</dbReference>
<sequence>SHLNFDTINHLAKQGLVKGLPILKYTNDYLCSTCQNGKNEKEPHLPKPEPSTNKKLQMLHMDLTNDEAADIIIKILKQALSLNVTVRYLCTDNDIEFINHTLRKCTDEVEITPHTSAARTPQQNGVVERRNHTLVEATNTMLIFFKSSLFLWAKAVAIACYTQNRSLSHPRYNKTPYELLGDRKP</sequence>
<dbReference type="SUPFAM" id="SSF53098">
    <property type="entry name" value="Ribonuclease H-like"/>
    <property type="match status" value="1"/>
</dbReference>
<feature type="domain" description="Integrase catalytic" evidence="1">
    <location>
        <begin position="17"/>
        <end position="184"/>
    </location>
</feature>
<organism evidence="2">
    <name type="scientific">Tanacetum cinerariifolium</name>
    <name type="common">Dalmatian daisy</name>
    <name type="synonym">Chrysanthemum cinerariifolium</name>
    <dbReference type="NCBI Taxonomy" id="118510"/>
    <lineage>
        <taxon>Eukaryota</taxon>
        <taxon>Viridiplantae</taxon>
        <taxon>Streptophyta</taxon>
        <taxon>Embryophyta</taxon>
        <taxon>Tracheophyta</taxon>
        <taxon>Spermatophyta</taxon>
        <taxon>Magnoliopsida</taxon>
        <taxon>eudicotyledons</taxon>
        <taxon>Gunneridae</taxon>
        <taxon>Pentapetalae</taxon>
        <taxon>asterids</taxon>
        <taxon>campanulids</taxon>
        <taxon>Asterales</taxon>
        <taxon>Asteraceae</taxon>
        <taxon>Asteroideae</taxon>
        <taxon>Anthemideae</taxon>
        <taxon>Anthemidinae</taxon>
        <taxon>Tanacetum</taxon>
    </lineage>
</organism>
<dbReference type="EMBL" id="BKCJ011053610">
    <property type="protein sequence ID" value="GFC75838.1"/>
    <property type="molecule type" value="Genomic_DNA"/>
</dbReference>
<evidence type="ECO:0000313" key="2">
    <source>
        <dbReference type="EMBL" id="GFC75838.1"/>
    </source>
</evidence>
<dbReference type="InterPro" id="IPR036397">
    <property type="entry name" value="RNaseH_sf"/>
</dbReference>
<protein>
    <recommendedName>
        <fullName evidence="1">Integrase catalytic domain-containing protein</fullName>
    </recommendedName>
</protein>